<dbReference type="Proteomes" id="UP001212123">
    <property type="component" value="Unassembled WGS sequence"/>
</dbReference>
<dbReference type="EMBL" id="JAQMTU010000043">
    <property type="protein sequence ID" value="MDB9486459.1"/>
    <property type="molecule type" value="Genomic_DNA"/>
</dbReference>
<organism evidence="2 3">
    <name type="scientific">Dolichospermum circinale CS-537/01</name>
    <dbReference type="NCBI Taxonomy" id="3021739"/>
    <lineage>
        <taxon>Bacteria</taxon>
        <taxon>Bacillati</taxon>
        <taxon>Cyanobacteriota</taxon>
        <taxon>Cyanophyceae</taxon>
        <taxon>Nostocales</taxon>
        <taxon>Aphanizomenonaceae</taxon>
        <taxon>Dolichospermum</taxon>
        <taxon>Dolichospermum circinale</taxon>
    </lineage>
</organism>
<gene>
    <name evidence="2" type="ORF">PN492_07865</name>
</gene>
<dbReference type="Pfam" id="PF18135">
    <property type="entry name" value="Type_ISP_C"/>
    <property type="match status" value="1"/>
</dbReference>
<dbReference type="RefSeq" id="WP_028083581.1">
    <property type="nucleotide sequence ID" value="NZ_JAQMTU010000043.1"/>
</dbReference>
<evidence type="ECO:0000313" key="3">
    <source>
        <dbReference type="Proteomes" id="UP001212123"/>
    </source>
</evidence>
<evidence type="ECO:0000259" key="1">
    <source>
        <dbReference type="Pfam" id="PF18135"/>
    </source>
</evidence>
<protein>
    <recommendedName>
        <fullName evidence="1">Type ISP restriction-modification enzyme LLaBIII C-terminal specificity domain-containing protein</fullName>
    </recommendedName>
</protein>
<dbReference type="InterPro" id="IPR041635">
    <property type="entry name" value="Type_ISP_LLaBIII_C"/>
</dbReference>
<name>A0ABT5A3G3_9CYAN</name>
<keyword evidence="3" id="KW-1185">Reference proteome</keyword>
<proteinExistence type="predicted"/>
<reference evidence="2 3" key="1">
    <citation type="submission" date="2023-01" db="EMBL/GenBank/DDBJ databases">
        <title>Genomes from the Australian National Cyanobacteria Reference Collection.</title>
        <authorList>
            <person name="Willis A."/>
            <person name="Lee E.M.F."/>
        </authorList>
    </citation>
    <scope>NUCLEOTIDE SEQUENCE [LARGE SCALE GENOMIC DNA]</scope>
    <source>
        <strain evidence="2 3">CS-537/01</strain>
    </source>
</reference>
<sequence>MILNNYLEFHWYVNGECEKTTKLADLKSGKIIVINNLQPIRELLQSYRTRYAEFLKIDFPRLPLTSNQNLFNSFTYLGI</sequence>
<accession>A0ABT5A3G3</accession>
<comment type="caution">
    <text evidence="2">The sequence shown here is derived from an EMBL/GenBank/DDBJ whole genome shotgun (WGS) entry which is preliminary data.</text>
</comment>
<feature type="domain" description="Type ISP restriction-modification enzyme LLaBIII C-terminal specificity" evidence="1">
    <location>
        <begin position="45"/>
        <end position="78"/>
    </location>
</feature>
<evidence type="ECO:0000313" key="2">
    <source>
        <dbReference type="EMBL" id="MDB9486459.1"/>
    </source>
</evidence>